<dbReference type="Pfam" id="PF00583">
    <property type="entry name" value="Acetyltransf_1"/>
    <property type="match status" value="1"/>
</dbReference>
<dbReference type="GO" id="GO:0016747">
    <property type="term" value="F:acyltransferase activity, transferring groups other than amino-acyl groups"/>
    <property type="evidence" value="ECO:0007669"/>
    <property type="project" value="InterPro"/>
</dbReference>
<dbReference type="InterPro" id="IPR043938">
    <property type="entry name" value="Ligase_CoA_dom"/>
</dbReference>
<dbReference type="InterPro" id="IPR016102">
    <property type="entry name" value="Succinyl-CoA_synth-like"/>
</dbReference>
<feature type="domain" description="N-acetyltransferase" evidence="6">
    <location>
        <begin position="743"/>
        <end position="894"/>
    </location>
</feature>
<dbReference type="Gene3D" id="3.30.1490.20">
    <property type="entry name" value="ATP-grasp fold, A domain"/>
    <property type="match status" value="1"/>
</dbReference>
<dbReference type="RefSeq" id="WP_167082642.1">
    <property type="nucleotide sequence ID" value="NZ_BAAADC010000001.1"/>
</dbReference>
<dbReference type="FunFam" id="3.30.1490.20:FF:000020">
    <property type="entry name" value="Protein lysine acetyltransferase"/>
    <property type="match status" value="1"/>
</dbReference>
<keyword evidence="1" id="KW-0816">Tricarboxylic acid cycle</keyword>
<dbReference type="PANTHER" id="PTHR43334:SF1">
    <property type="entry name" value="3-HYDROXYPROPIONATE--COA LIGASE [ADP-FORMING]"/>
    <property type="match status" value="1"/>
</dbReference>
<reference evidence="7 8" key="1">
    <citation type="submission" date="2020-03" db="EMBL/GenBank/DDBJ databases">
        <title>Genomic Encyclopedia of Type Strains, Phase IV (KMG-IV): sequencing the most valuable type-strain genomes for metagenomic binning, comparative biology and taxonomic classification.</title>
        <authorList>
            <person name="Goeker M."/>
        </authorList>
    </citation>
    <scope>NUCLEOTIDE SEQUENCE [LARGE SCALE GENOMIC DNA]</scope>
    <source>
        <strain evidence="7 8">DSM 19867</strain>
    </source>
</reference>
<dbReference type="Pfam" id="PF13607">
    <property type="entry name" value="Succ_CoA_lig"/>
    <property type="match status" value="1"/>
</dbReference>
<name>A0A846MZV5_9PROT</name>
<dbReference type="Pfam" id="PF19045">
    <property type="entry name" value="Ligase_CoA_2"/>
    <property type="match status" value="1"/>
</dbReference>
<protein>
    <submittedName>
        <fullName evidence="7">Acetyltransferase</fullName>
    </submittedName>
</protein>
<evidence type="ECO:0000256" key="4">
    <source>
        <dbReference type="ARBA" id="ARBA00022840"/>
    </source>
</evidence>
<dbReference type="InterPro" id="IPR003781">
    <property type="entry name" value="CoA-bd"/>
</dbReference>
<accession>A0A846MZV5</accession>
<dbReference type="Pfam" id="PF13549">
    <property type="entry name" value="ATP-grasp_5"/>
    <property type="match status" value="1"/>
</dbReference>
<dbReference type="SUPFAM" id="SSF55729">
    <property type="entry name" value="Acyl-CoA N-acyltransferases (Nat)"/>
    <property type="match status" value="1"/>
</dbReference>
<comment type="similarity">
    <text evidence="5">In the N-terminal section; belongs to the acetate CoA ligase alpha subunit family.</text>
</comment>
<gene>
    <name evidence="7" type="ORF">FHS83_001785</name>
</gene>
<dbReference type="Gene3D" id="3.40.50.720">
    <property type="entry name" value="NAD(P)-binding Rossmann-like Domain"/>
    <property type="match status" value="1"/>
</dbReference>
<evidence type="ECO:0000313" key="7">
    <source>
        <dbReference type="EMBL" id="NIK88467.1"/>
    </source>
</evidence>
<dbReference type="InterPro" id="IPR032875">
    <property type="entry name" value="Succ_CoA_lig_flav_dom"/>
</dbReference>
<keyword evidence="7" id="KW-0808">Transferase</keyword>
<dbReference type="SUPFAM" id="SSF51735">
    <property type="entry name" value="NAD(P)-binding Rossmann-fold domains"/>
    <property type="match status" value="1"/>
</dbReference>
<dbReference type="GO" id="GO:0005524">
    <property type="term" value="F:ATP binding"/>
    <property type="evidence" value="ECO:0007669"/>
    <property type="project" value="UniProtKB-KW"/>
</dbReference>
<evidence type="ECO:0000256" key="5">
    <source>
        <dbReference type="ARBA" id="ARBA00060888"/>
    </source>
</evidence>
<dbReference type="EMBL" id="JAASRM010000001">
    <property type="protein sequence ID" value="NIK88467.1"/>
    <property type="molecule type" value="Genomic_DNA"/>
</dbReference>
<dbReference type="SUPFAM" id="SSF52210">
    <property type="entry name" value="Succinyl-CoA synthetase domains"/>
    <property type="match status" value="2"/>
</dbReference>
<keyword evidence="8" id="KW-1185">Reference proteome</keyword>
<evidence type="ECO:0000256" key="1">
    <source>
        <dbReference type="ARBA" id="ARBA00022532"/>
    </source>
</evidence>
<evidence type="ECO:0000313" key="8">
    <source>
        <dbReference type="Proteomes" id="UP000570514"/>
    </source>
</evidence>
<dbReference type="PANTHER" id="PTHR43334">
    <property type="entry name" value="ACETATE--COA LIGASE [ADP-FORMING]"/>
    <property type="match status" value="1"/>
</dbReference>
<proteinExistence type="inferred from homology"/>
<dbReference type="InterPro" id="IPR036291">
    <property type="entry name" value="NAD(P)-bd_dom_sf"/>
</dbReference>
<dbReference type="PROSITE" id="PS51186">
    <property type="entry name" value="GNAT"/>
    <property type="match status" value="1"/>
</dbReference>
<evidence type="ECO:0000256" key="3">
    <source>
        <dbReference type="ARBA" id="ARBA00022741"/>
    </source>
</evidence>
<evidence type="ECO:0000256" key="2">
    <source>
        <dbReference type="ARBA" id="ARBA00022598"/>
    </source>
</evidence>
<comment type="caution">
    <text evidence="7">The sequence shown here is derived from an EMBL/GenBank/DDBJ whole genome shotgun (WGS) entry which is preliminary data.</text>
</comment>
<keyword evidence="4" id="KW-0067">ATP-binding</keyword>
<dbReference type="Proteomes" id="UP000570514">
    <property type="component" value="Unassembled WGS sequence"/>
</dbReference>
<organism evidence="7 8">
    <name type="scientific">Rhizomicrobium palustre</name>
    <dbReference type="NCBI Taxonomy" id="189966"/>
    <lineage>
        <taxon>Bacteria</taxon>
        <taxon>Pseudomonadati</taxon>
        <taxon>Pseudomonadota</taxon>
        <taxon>Alphaproteobacteria</taxon>
        <taxon>Micropepsales</taxon>
        <taxon>Micropepsaceae</taxon>
        <taxon>Rhizomicrobium</taxon>
    </lineage>
</organism>
<dbReference type="GO" id="GO:0043758">
    <property type="term" value="F:acetate-CoA ligase (ADP-forming) activity"/>
    <property type="evidence" value="ECO:0007669"/>
    <property type="project" value="InterPro"/>
</dbReference>
<dbReference type="Gene3D" id="3.40.630.30">
    <property type="match status" value="1"/>
</dbReference>
<dbReference type="AlphaFoldDB" id="A0A846MZV5"/>
<dbReference type="InterPro" id="IPR013815">
    <property type="entry name" value="ATP_grasp_subdomain_1"/>
</dbReference>
<dbReference type="SUPFAM" id="SSF56059">
    <property type="entry name" value="Glutathione synthetase ATP-binding domain-like"/>
    <property type="match status" value="1"/>
</dbReference>
<sequence>MSIKNIDAFFHPKSIALIGASTRDRSVGGILMSNLLNGGFKGPIMPVNPKASAVNGVVAYKDVASLPVTPDLAVIATPPGSIPQTIEELGKRGARAAIVITAGLRDIKDEQGVSLERKMLDAARKYGMRIVGPNCLGIISTPDGINASFAEVPAKKGKVAFVAQSGALVATMLDWAVARGVGFSHLISMGDQADAAFCDMLDYLAQDPDTDSIVMYVEAAGHAADFSARAFISAARAAARVKPIIAIKSGRSAAAAAAAASHTGALAGADGVYDATFSRCGILRANDLDEIFDAIETLSKRLRVSGDRLMIVTNGGGAGVMSVDALSDLGGQLVTVTDDTKKKFDAILPDTWSHGNPVDIIGDASGKRWHDSVKIALEAPDVDGIVCLYCPTATASSLEGAQAVIEAAKGSTRPVLTNWLGSSEETEKARAAYRAAGIPTFETPEKAVRGFMHLAKYNRVQNLLQEVPPSKAENFTPNYEKAKSIIDGAVKAKQLWLDAINLSDLFECYQIPIARSKAAVTPADVAAISADWKAPIVIKIMSPDITHKSDVGGVKLNLETPEEAKAAAEQMLVTVKKNCPDAKLEGFLVQEMIKRPRAYELICGVATDVTFGPYLLFGQGGVSVEVVNDSALALAPINTTLAMDMITRTRIYNQLKGYRDRPAAAINEVADVLVRVSKLISDFPEIKELDINPLLADEKGVIAVDARIKLGEAVAGPRDAHLAIKPYPKELEAHETISGKGEFFVRPVRPEDYKAFNEFFGKLTPEDVRLRFFSTMRSLPTALLSRLTHIDYDRDMAFVLFNDKSEMIGVANFAADPDKSKAEYSVIVRSDLKGHGLGTALMKRVVEYAKSFGVGELYGDVFEENTQMLALCKELGFAVSEGKDGIVVTSLKLK</sequence>
<dbReference type="InterPro" id="IPR016181">
    <property type="entry name" value="Acyl_CoA_acyltransferase"/>
</dbReference>
<dbReference type="InterPro" id="IPR000182">
    <property type="entry name" value="GNAT_dom"/>
</dbReference>
<dbReference type="InterPro" id="IPR051538">
    <property type="entry name" value="Acyl-CoA_Synth/Transferase"/>
</dbReference>
<dbReference type="Pfam" id="PF13380">
    <property type="entry name" value="CoA_binding_2"/>
    <property type="match status" value="1"/>
</dbReference>
<dbReference type="Gene3D" id="3.40.50.261">
    <property type="entry name" value="Succinyl-CoA synthetase domains"/>
    <property type="match status" value="2"/>
</dbReference>
<dbReference type="Gene3D" id="3.30.470.20">
    <property type="entry name" value="ATP-grasp fold, B domain"/>
    <property type="match status" value="1"/>
</dbReference>
<dbReference type="GO" id="GO:0006099">
    <property type="term" value="P:tricarboxylic acid cycle"/>
    <property type="evidence" value="ECO:0007669"/>
    <property type="project" value="UniProtKB-KW"/>
</dbReference>
<keyword evidence="3" id="KW-0547">Nucleotide-binding</keyword>
<dbReference type="CDD" id="cd04301">
    <property type="entry name" value="NAT_SF"/>
    <property type="match status" value="1"/>
</dbReference>
<dbReference type="SMART" id="SM00881">
    <property type="entry name" value="CoA_binding"/>
    <property type="match status" value="1"/>
</dbReference>
<keyword evidence="2" id="KW-0436">Ligase</keyword>
<evidence type="ECO:0000259" key="6">
    <source>
        <dbReference type="PROSITE" id="PS51186"/>
    </source>
</evidence>